<accession>A0A0E9PN64</accession>
<sequence>MPFRCQHIFQYIIMKKRFSLIYVLLLCILFSPRWKMGHYKRE</sequence>
<keyword evidence="1" id="KW-0812">Transmembrane</keyword>
<dbReference type="AlphaFoldDB" id="A0A0E9PN64"/>
<reference evidence="2" key="2">
    <citation type="journal article" date="2015" name="Fish Shellfish Immunol.">
        <title>Early steps in the European eel (Anguilla anguilla)-Vibrio vulnificus interaction in the gills: Role of the RtxA13 toxin.</title>
        <authorList>
            <person name="Callol A."/>
            <person name="Pajuelo D."/>
            <person name="Ebbesson L."/>
            <person name="Teles M."/>
            <person name="MacKenzie S."/>
            <person name="Amaro C."/>
        </authorList>
    </citation>
    <scope>NUCLEOTIDE SEQUENCE</scope>
</reference>
<feature type="transmembrane region" description="Helical" evidence="1">
    <location>
        <begin position="20"/>
        <end position="36"/>
    </location>
</feature>
<protein>
    <submittedName>
        <fullName evidence="2">Uncharacterized protein</fullName>
    </submittedName>
</protein>
<keyword evidence="1" id="KW-1133">Transmembrane helix</keyword>
<reference evidence="2" key="1">
    <citation type="submission" date="2014-11" db="EMBL/GenBank/DDBJ databases">
        <authorList>
            <person name="Amaro Gonzalez C."/>
        </authorList>
    </citation>
    <scope>NUCLEOTIDE SEQUENCE</scope>
</reference>
<evidence type="ECO:0000256" key="1">
    <source>
        <dbReference type="SAM" id="Phobius"/>
    </source>
</evidence>
<name>A0A0E9PN64_ANGAN</name>
<organism evidence="2">
    <name type="scientific">Anguilla anguilla</name>
    <name type="common">European freshwater eel</name>
    <name type="synonym">Muraena anguilla</name>
    <dbReference type="NCBI Taxonomy" id="7936"/>
    <lineage>
        <taxon>Eukaryota</taxon>
        <taxon>Metazoa</taxon>
        <taxon>Chordata</taxon>
        <taxon>Craniata</taxon>
        <taxon>Vertebrata</taxon>
        <taxon>Euteleostomi</taxon>
        <taxon>Actinopterygii</taxon>
        <taxon>Neopterygii</taxon>
        <taxon>Teleostei</taxon>
        <taxon>Anguilliformes</taxon>
        <taxon>Anguillidae</taxon>
        <taxon>Anguilla</taxon>
    </lineage>
</organism>
<keyword evidence="1" id="KW-0472">Membrane</keyword>
<dbReference type="EMBL" id="GBXM01102633">
    <property type="protein sequence ID" value="JAH05944.1"/>
    <property type="molecule type" value="Transcribed_RNA"/>
</dbReference>
<evidence type="ECO:0000313" key="2">
    <source>
        <dbReference type="EMBL" id="JAH05944.1"/>
    </source>
</evidence>
<proteinExistence type="predicted"/>